<dbReference type="STRING" id="748909.SAMN05192575_11726"/>
<dbReference type="AlphaFoldDB" id="A0A1I1BDJ4"/>
<dbReference type="EMBL" id="FOKC01000017">
    <property type="protein sequence ID" value="SFB48439.1"/>
    <property type="molecule type" value="Genomic_DNA"/>
</dbReference>
<name>A0A1I1BDJ4_9ACTN</name>
<evidence type="ECO:0000256" key="1">
    <source>
        <dbReference type="SAM" id="Phobius"/>
    </source>
</evidence>
<keyword evidence="1" id="KW-0472">Membrane</keyword>
<organism evidence="2 3">
    <name type="scientific">Nocardioides alpinus</name>
    <dbReference type="NCBI Taxonomy" id="748909"/>
    <lineage>
        <taxon>Bacteria</taxon>
        <taxon>Bacillati</taxon>
        <taxon>Actinomycetota</taxon>
        <taxon>Actinomycetes</taxon>
        <taxon>Propionibacteriales</taxon>
        <taxon>Nocardioidaceae</taxon>
        <taxon>Nocardioides</taxon>
    </lineage>
</organism>
<evidence type="ECO:0008006" key="4">
    <source>
        <dbReference type="Google" id="ProtNLM"/>
    </source>
</evidence>
<gene>
    <name evidence="2" type="ORF">SAMN05192575_11726</name>
</gene>
<keyword evidence="1" id="KW-0812">Transmembrane</keyword>
<evidence type="ECO:0000313" key="3">
    <source>
        <dbReference type="Proteomes" id="UP000199113"/>
    </source>
</evidence>
<keyword evidence="1" id="KW-1133">Transmembrane helix</keyword>
<accession>A0A1I1BDJ4</accession>
<reference evidence="2" key="1">
    <citation type="submission" date="2016-10" db="EMBL/GenBank/DDBJ databases">
        <authorList>
            <person name="de Groot N.N."/>
        </authorList>
    </citation>
    <scope>NUCLEOTIDE SEQUENCE [LARGE SCALE GENOMIC DNA]</scope>
    <source>
        <strain evidence="2">CGMCC 1.10697</strain>
    </source>
</reference>
<feature type="transmembrane region" description="Helical" evidence="1">
    <location>
        <begin position="28"/>
        <end position="49"/>
    </location>
</feature>
<evidence type="ECO:0000313" key="2">
    <source>
        <dbReference type="EMBL" id="SFB48439.1"/>
    </source>
</evidence>
<dbReference type="Proteomes" id="UP000199113">
    <property type="component" value="Unassembled WGS sequence"/>
</dbReference>
<proteinExistence type="predicted"/>
<sequence length="162" mass="17680">MCRRGEISGVTTETATVYRLAPAVAARVVGVLLCAVAVLILLSTLAIAVLDLHTAFLLVPVGLVLVLLGATWWGWRQKGWVARLTPEGYRIQWVRGVGAASGRWKDVEDAVTTTVAGAPVVVLRLRDGRTSTIPVEMLAVDREAFVRDLQQHLRRGQGLRKF</sequence>
<protein>
    <recommendedName>
        <fullName evidence="4">PH domain-containing protein</fullName>
    </recommendedName>
</protein>
<feature type="transmembrane region" description="Helical" evidence="1">
    <location>
        <begin position="55"/>
        <end position="75"/>
    </location>
</feature>